<keyword evidence="3" id="KW-1185">Reference proteome</keyword>
<sequence length="78" mass="9106">MPSFLNLVRFFSRFGFLSDENKLVRNYFAGCRNPEEAHIIVIYLMQSTKKHRHMAHSRLDDLSSNVVSRSEPPRSVPK</sequence>
<evidence type="ECO:0000313" key="2">
    <source>
        <dbReference type="EMBL" id="KAK0404965.1"/>
    </source>
</evidence>
<name>A0AA39HFL2_9BILA</name>
<proteinExistence type="predicted"/>
<protein>
    <submittedName>
        <fullName evidence="2">Uncharacterized protein</fullName>
    </submittedName>
</protein>
<reference evidence="2" key="1">
    <citation type="submission" date="2023-06" db="EMBL/GenBank/DDBJ databases">
        <title>Genomic analysis of the entomopathogenic nematode Steinernema hermaphroditum.</title>
        <authorList>
            <person name="Schwarz E.M."/>
            <person name="Heppert J.K."/>
            <person name="Baniya A."/>
            <person name="Schwartz H.T."/>
            <person name="Tan C.-H."/>
            <person name="Antoshechkin I."/>
            <person name="Sternberg P.W."/>
            <person name="Goodrich-Blair H."/>
            <person name="Dillman A.R."/>
        </authorList>
    </citation>
    <scope>NUCLEOTIDE SEQUENCE</scope>
    <source>
        <strain evidence="2">PS9179</strain>
        <tissue evidence="2">Whole animal</tissue>
    </source>
</reference>
<gene>
    <name evidence="2" type="ORF">QR680_017728</name>
</gene>
<dbReference type="AlphaFoldDB" id="A0AA39HFL2"/>
<feature type="region of interest" description="Disordered" evidence="1">
    <location>
        <begin position="55"/>
        <end position="78"/>
    </location>
</feature>
<evidence type="ECO:0000313" key="3">
    <source>
        <dbReference type="Proteomes" id="UP001175271"/>
    </source>
</evidence>
<organism evidence="2 3">
    <name type="scientific">Steinernema hermaphroditum</name>
    <dbReference type="NCBI Taxonomy" id="289476"/>
    <lineage>
        <taxon>Eukaryota</taxon>
        <taxon>Metazoa</taxon>
        <taxon>Ecdysozoa</taxon>
        <taxon>Nematoda</taxon>
        <taxon>Chromadorea</taxon>
        <taxon>Rhabditida</taxon>
        <taxon>Tylenchina</taxon>
        <taxon>Panagrolaimomorpha</taxon>
        <taxon>Strongyloidoidea</taxon>
        <taxon>Steinernematidae</taxon>
        <taxon>Steinernema</taxon>
    </lineage>
</organism>
<evidence type="ECO:0000256" key="1">
    <source>
        <dbReference type="SAM" id="MobiDB-lite"/>
    </source>
</evidence>
<comment type="caution">
    <text evidence="2">The sequence shown here is derived from an EMBL/GenBank/DDBJ whole genome shotgun (WGS) entry which is preliminary data.</text>
</comment>
<accession>A0AA39HFL2</accession>
<dbReference type="EMBL" id="JAUCMV010000004">
    <property type="protein sequence ID" value="KAK0404965.1"/>
    <property type="molecule type" value="Genomic_DNA"/>
</dbReference>
<dbReference type="Proteomes" id="UP001175271">
    <property type="component" value="Unassembled WGS sequence"/>
</dbReference>